<comment type="caution">
    <text evidence="8">The sequence shown here is derived from an EMBL/GenBank/DDBJ whole genome shotgun (WGS) entry which is preliminary data.</text>
</comment>
<dbReference type="Pfam" id="PF17800">
    <property type="entry name" value="NPL"/>
    <property type="match status" value="1"/>
</dbReference>
<dbReference type="Proteomes" id="UP001153076">
    <property type="component" value="Unassembled WGS sequence"/>
</dbReference>
<sequence>MTFWGVEVKPGKPYTLRYGDVGGKLILTQATLGTGSSSKKSTLQCIVGDSSPVFLCTLLPDKSECCSLNLEFEEECDVNFSVVGPTSIHLSGFVQADHQDIDREDSDSIPSDSYGEDIAETETEDSDYNSEEDEDDYDFIDDDENPTLYPNSRLPNRGEGRLMPNELSWMHLVVIEEILDDDKAANENGGTKQSKKKNQLTDSENDEASRQQIVVKGNTSASVLESEDEDGFPVSSSCKSEPHSENPEADTARRIGEGKKKKKKKNDTKDDREGAKNLKRKADADDEESKRIAGQEKDVTGVPDENLSQKKKKKKGKANVTDVAPDTSVAMDKDSNPTATSESEKAEKLNTDGNASGDVSEGKKKKKKNKKAKNENGDDIKTEDKNMSAADKGAKQSKAKPAKARTFANGLVIEELEMGRPDGKRASRGSKVSVLYIGKLQKNGKQFDSNIGRAPFKFRLGVGQVIKGWDVGVEGMRVGDKRRLTIPPSMGYGASGAPPQIPPNAWLVFDVELVNVA</sequence>
<feature type="compositionally biased region" description="Basic and acidic residues" evidence="6">
    <location>
        <begin position="240"/>
        <end position="258"/>
    </location>
</feature>
<evidence type="ECO:0000256" key="3">
    <source>
        <dbReference type="ARBA" id="ARBA00023110"/>
    </source>
</evidence>
<dbReference type="GO" id="GO:0003755">
    <property type="term" value="F:peptidyl-prolyl cis-trans isomerase activity"/>
    <property type="evidence" value="ECO:0007669"/>
    <property type="project" value="UniProtKB-KW"/>
</dbReference>
<keyword evidence="4 5" id="KW-0413">Isomerase</keyword>
<evidence type="ECO:0000256" key="6">
    <source>
        <dbReference type="SAM" id="MobiDB-lite"/>
    </source>
</evidence>
<evidence type="ECO:0000256" key="5">
    <source>
        <dbReference type="PROSITE-ProRule" id="PRU00277"/>
    </source>
</evidence>
<reference evidence="8" key="1">
    <citation type="submission" date="2022-04" db="EMBL/GenBank/DDBJ databases">
        <title>Carnegiea gigantea Genome sequencing and assembly v2.</title>
        <authorList>
            <person name="Copetti D."/>
            <person name="Sanderson M.J."/>
            <person name="Burquez A."/>
            <person name="Wojciechowski M.F."/>
        </authorList>
    </citation>
    <scope>NUCLEOTIDE SEQUENCE</scope>
    <source>
        <strain evidence="8">SGP5-SGP5p</strain>
        <tissue evidence="8">Aerial part</tissue>
    </source>
</reference>
<feature type="compositionally biased region" description="Acidic residues" evidence="6">
    <location>
        <begin position="114"/>
        <end position="145"/>
    </location>
</feature>
<accession>A0A9Q1JRP2</accession>
<dbReference type="PROSITE" id="PS50059">
    <property type="entry name" value="FKBP_PPIASE"/>
    <property type="match status" value="1"/>
</dbReference>
<proteinExistence type="predicted"/>
<dbReference type="InterPro" id="IPR001179">
    <property type="entry name" value="PPIase_FKBP_dom"/>
</dbReference>
<dbReference type="Pfam" id="PF00254">
    <property type="entry name" value="FKBP_C"/>
    <property type="match status" value="1"/>
</dbReference>
<protein>
    <recommendedName>
        <fullName evidence="2 5">peptidylprolyl isomerase</fullName>
        <ecNumber evidence="2 5">5.2.1.8</ecNumber>
    </recommendedName>
</protein>
<dbReference type="EMBL" id="JAKOGI010000860">
    <property type="protein sequence ID" value="KAJ8429774.1"/>
    <property type="molecule type" value="Genomic_DNA"/>
</dbReference>
<dbReference type="PANTHER" id="PTHR43811:SF19">
    <property type="entry name" value="39 KDA FK506-BINDING NUCLEAR PROTEIN"/>
    <property type="match status" value="1"/>
</dbReference>
<feature type="domain" description="PPIase FKBP-type" evidence="7">
    <location>
        <begin position="429"/>
        <end position="517"/>
    </location>
</feature>
<gene>
    <name evidence="8" type="ORF">Cgig2_006465</name>
</gene>
<evidence type="ECO:0000259" key="7">
    <source>
        <dbReference type="PROSITE" id="PS50059"/>
    </source>
</evidence>
<keyword evidence="9" id="KW-1185">Reference proteome</keyword>
<dbReference type="EC" id="5.2.1.8" evidence="2 5"/>
<dbReference type="SUPFAM" id="SSF54534">
    <property type="entry name" value="FKBP-like"/>
    <property type="match status" value="1"/>
</dbReference>
<evidence type="ECO:0000313" key="8">
    <source>
        <dbReference type="EMBL" id="KAJ8429774.1"/>
    </source>
</evidence>
<dbReference type="FunFam" id="3.10.50.40:FF:000006">
    <property type="entry name" value="Peptidyl-prolyl cis-trans isomerase"/>
    <property type="match status" value="1"/>
</dbReference>
<evidence type="ECO:0000256" key="2">
    <source>
        <dbReference type="ARBA" id="ARBA00013194"/>
    </source>
</evidence>
<name>A0A9Q1JRP2_9CARY</name>
<dbReference type="InterPro" id="IPR041232">
    <property type="entry name" value="NPL"/>
</dbReference>
<feature type="region of interest" description="Disordered" evidence="6">
    <location>
        <begin position="184"/>
        <end position="403"/>
    </location>
</feature>
<dbReference type="InterPro" id="IPR046357">
    <property type="entry name" value="PPIase_dom_sf"/>
</dbReference>
<dbReference type="Gene3D" id="2.60.120.340">
    <property type="entry name" value="Nucleoplasmin core domain"/>
    <property type="match status" value="1"/>
</dbReference>
<dbReference type="OrthoDB" id="1902587at2759"/>
<feature type="compositionally biased region" description="Basic and acidic residues" evidence="6">
    <location>
        <begin position="267"/>
        <end position="299"/>
    </location>
</feature>
<dbReference type="Gene3D" id="3.10.50.40">
    <property type="match status" value="1"/>
</dbReference>
<organism evidence="8 9">
    <name type="scientific">Carnegiea gigantea</name>
    <dbReference type="NCBI Taxonomy" id="171969"/>
    <lineage>
        <taxon>Eukaryota</taxon>
        <taxon>Viridiplantae</taxon>
        <taxon>Streptophyta</taxon>
        <taxon>Embryophyta</taxon>
        <taxon>Tracheophyta</taxon>
        <taxon>Spermatophyta</taxon>
        <taxon>Magnoliopsida</taxon>
        <taxon>eudicotyledons</taxon>
        <taxon>Gunneridae</taxon>
        <taxon>Pentapetalae</taxon>
        <taxon>Caryophyllales</taxon>
        <taxon>Cactineae</taxon>
        <taxon>Cactaceae</taxon>
        <taxon>Cactoideae</taxon>
        <taxon>Echinocereeae</taxon>
        <taxon>Carnegiea</taxon>
    </lineage>
</organism>
<dbReference type="PANTHER" id="PTHR43811">
    <property type="entry name" value="FKBP-TYPE PEPTIDYL-PROLYL CIS-TRANS ISOMERASE FKPA"/>
    <property type="match status" value="1"/>
</dbReference>
<dbReference type="AlphaFoldDB" id="A0A9Q1JRP2"/>
<evidence type="ECO:0000256" key="1">
    <source>
        <dbReference type="ARBA" id="ARBA00000971"/>
    </source>
</evidence>
<evidence type="ECO:0000313" key="9">
    <source>
        <dbReference type="Proteomes" id="UP001153076"/>
    </source>
</evidence>
<feature type="region of interest" description="Disordered" evidence="6">
    <location>
        <begin position="99"/>
        <end position="159"/>
    </location>
</feature>
<keyword evidence="3 5" id="KW-0697">Rotamase</keyword>
<feature type="compositionally biased region" description="Basic and acidic residues" evidence="6">
    <location>
        <begin position="372"/>
        <end position="386"/>
    </location>
</feature>
<comment type="catalytic activity">
    <reaction evidence="1 5">
        <text>[protein]-peptidylproline (omega=180) = [protein]-peptidylproline (omega=0)</text>
        <dbReference type="Rhea" id="RHEA:16237"/>
        <dbReference type="Rhea" id="RHEA-COMP:10747"/>
        <dbReference type="Rhea" id="RHEA-COMP:10748"/>
        <dbReference type="ChEBI" id="CHEBI:83833"/>
        <dbReference type="ChEBI" id="CHEBI:83834"/>
        <dbReference type="EC" id="5.2.1.8"/>
    </reaction>
</comment>
<evidence type="ECO:0000256" key="4">
    <source>
        <dbReference type="ARBA" id="ARBA00023235"/>
    </source>
</evidence>